<dbReference type="InterPro" id="IPR018764">
    <property type="entry name" value="RskA_C"/>
</dbReference>
<evidence type="ECO:0000259" key="2">
    <source>
        <dbReference type="Pfam" id="PF10099"/>
    </source>
</evidence>
<protein>
    <submittedName>
        <fullName evidence="3">RNA polymerase subunit sigma-70</fullName>
    </submittedName>
</protein>
<dbReference type="GO" id="GO:0006417">
    <property type="term" value="P:regulation of translation"/>
    <property type="evidence" value="ECO:0007669"/>
    <property type="project" value="TreeGrafter"/>
</dbReference>
<name>A0A848GA52_9RHOO</name>
<dbReference type="Proteomes" id="UP000580043">
    <property type="component" value="Unassembled WGS sequence"/>
</dbReference>
<dbReference type="GO" id="GO:0016989">
    <property type="term" value="F:sigma factor antagonist activity"/>
    <property type="evidence" value="ECO:0007669"/>
    <property type="project" value="TreeGrafter"/>
</dbReference>
<organism evidence="3 4">
    <name type="scientific">Zoogloea dura</name>
    <dbReference type="NCBI Taxonomy" id="2728840"/>
    <lineage>
        <taxon>Bacteria</taxon>
        <taxon>Pseudomonadati</taxon>
        <taxon>Pseudomonadota</taxon>
        <taxon>Betaproteobacteria</taxon>
        <taxon>Rhodocyclales</taxon>
        <taxon>Zoogloeaceae</taxon>
        <taxon>Zoogloea</taxon>
    </lineage>
</organism>
<feature type="transmembrane region" description="Helical" evidence="1">
    <location>
        <begin position="100"/>
        <end position="122"/>
    </location>
</feature>
<accession>A0A848GA52</accession>
<keyword evidence="1" id="KW-0472">Membrane</keyword>
<dbReference type="InterPro" id="IPR051474">
    <property type="entry name" value="Anti-sigma-K/W_factor"/>
</dbReference>
<gene>
    <name evidence="3" type="ORF">HHL15_20550</name>
</gene>
<dbReference type="AlphaFoldDB" id="A0A848GA52"/>
<keyword evidence="1" id="KW-1133">Transmembrane helix</keyword>
<keyword evidence="4" id="KW-1185">Reference proteome</keyword>
<proteinExistence type="predicted"/>
<reference evidence="3 4" key="1">
    <citation type="submission" date="2020-04" db="EMBL/GenBank/DDBJ databases">
        <title>Zoogloea sp. G-4-1-14 isolated from soil.</title>
        <authorList>
            <person name="Dahal R.H."/>
        </authorList>
    </citation>
    <scope>NUCLEOTIDE SEQUENCE [LARGE SCALE GENOMIC DNA]</scope>
    <source>
        <strain evidence="3 4">G-4-1-14</strain>
    </source>
</reference>
<dbReference type="EMBL" id="JABBGA010000022">
    <property type="protein sequence ID" value="NML28154.1"/>
    <property type="molecule type" value="Genomic_DNA"/>
</dbReference>
<dbReference type="PANTHER" id="PTHR37461">
    <property type="entry name" value="ANTI-SIGMA-K FACTOR RSKA"/>
    <property type="match status" value="1"/>
</dbReference>
<evidence type="ECO:0000313" key="3">
    <source>
        <dbReference type="EMBL" id="NML28154.1"/>
    </source>
</evidence>
<evidence type="ECO:0000313" key="4">
    <source>
        <dbReference type="Proteomes" id="UP000580043"/>
    </source>
</evidence>
<dbReference type="GO" id="GO:0005886">
    <property type="term" value="C:plasma membrane"/>
    <property type="evidence" value="ECO:0007669"/>
    <property type="project" value="InterPro"/>
</dbReference>
<evidence type="ECO:0000256" key="1">
    <source>
        <dbReference type="SAM" id="Phobius"/>
    </source>
</evidence>
<dbReference type="PANTHER" id="PTHR37461:SF1">
    <property type="entry name" value="ANTI-SIGMA-K FACTOR RSKA"/>
    <property type="match status" value="1"/>
</dbReference>
<dbReference type="Pfam" id="PF10099">
    <property type="entry name" value="RskA_C"/>
    <property type="match status" value="1"/>
</dbReference>
<feature type="domain" description="Anti-sigma K factor RskA C-terminal" evidence="2">
    <location>
        <begin position="110"/>
        <end position="232"/>
    </location>
</feature>
<keyword evidence="1" id="KW-0812">Transmembrane</keyword>
<dbReference type="RefSeq" id="WP_169147686.1">
    <property type="nucleotide sequence ID" value="NZ_JABBGA010000022.1"/>
</dbReference>
<comment type="caution">
    <text evidence="3">The sequence shown here is derived from an EMBL/GenBank/DDBJ whole genome shotgun (WGS) entry which is preliminary data.</text>
</comment>
<sequence length="242" mass="26072">MSPAAHRAIPPETHELAGEYVLGTLSAAARREVEARLDNDAVLRAAVLAWEERLLPLAGLADPLSPSPRLWQRIERSLNARPQATTPRATNWWRGWDTLALWRSLAAGGLATAALLAVVLAGRLAEAPPATRFMVVLVAPDDRAPGWVVQASSPQRVELIPLATIEVPADKTLQFWTKADDWKAPVSLGLVTPGRSLSVPLDALPALQPNQLFELTLEPRGGSPIGKPTGPVRFIGRAVKVM</sequence>